<protein>
    <submittedName>
        <fullName evidence="2">NACHT domain-containing protein</fullName>
    </submittedName>
</protein>
<accession>A0A3S3U929</accession>
<dbReference type="Pfam" id="PF05729">
    <property type="entry name" value="NACHT"/>
    <property type="match status" value="1"/>
</dbReference>
<gene>
    <name evidence="2" type="ORF">H206_00849</name>
</gene>
<dbReference type="EMBL" id="MTKO01000064">
    <property type="protein sequence ID" value="RWX46479.1"/>
    <property type="molecule type" value="Genomic_DNA"/>
</dbReference>
<proteinExistence type="predicted"/>
<keyword evidence="3" id="KW-1185">Reference proteome</keyword>
<dbReference type="Proteomes" id="UP000287853">
    <property type="component" value="Unassembled WGS sequence"/>
</dbReference>
<evidence type="ECO:0000259" key="1">
    <source>
        <dbReference type="PROSITE" id="PS50837"/>
    </source>
</evidence>
<dbReference type="PANTHER" id="PTHR46844">
    <property type="entry name" value="SLR5058 PROTEIN"/>
    <property type="match status" value="1"/>
</dbReference>
<organism evidence="2 3">
    <name type="scientific">Candidatus Electrothrix aarhusensis</name>
    <dbReference type="NCBI Taxonomy" id="1859131"/>
    <lineage>
        <taxon>Bacteria</taxon>
        <taxon>Pseudomonadati</taxon>
        <taxon>Thermodesulfobacteriota</taxon>
        <taxon>Desulfobulbia</taxon>
        <taxon>Desulfobulbales</taxon>
        <taxon>Desulfobulbaceae</taxon>
        <taxon>Candidatus Electrothrix</taxon>
    </lineage>
</organism>
<dbReference type="InterPro" id="IPR007111">
    <property type="entry name" value="NACHT_NTPase"/>
</dbReference>
<evidence type="ECO:0000313" key="3">
    <source>
        <dbReference type="Proteomes" id="UP000287853"/>
    </source>
</evidence>
<comment type="caution">
    <text evidence="2">The sequence shown here is derived from an EMBL/GenBank/DDBJ whole genome shotgun (WGS) entry which is preliminary data.</text>
</comment>
<feature type="domain" description="NACHT" evidence="1">
    <location>
        <begin position="86"/>
        <end position="217"/>
    </location>
</feature>
<dbReference type="PROSITE" id="PS50837">
    <property type="entry name" value="NACHT"/>
    <property type="match status" value="1"/>
</dbReference>
<name>A0A3S3U929_9BACT</name>
<evidence type="ECO:0000313" key="2">
    <source>
        <dbReference type="EMBL" id="RWX46479.1"/>
    </source>
</evidence>
<sequence>MHNDITPSFRETVAQREFRQTYQEKLHEVYSFHEALGLMDLGEDKKISLRDIFVPIRFSSKELSESRDWEDEEGTSSLINIFMQHRHIVLSGRPGSGKTTVSRMIINLLTAKALTSFTKQCGRRIPLYFKLRDYQLSSISSPEILLDQFVASQSRTLDYEVSREHIEFYLRQGWCFIILDGVDEVGGWKNRIRIRRFVINHFMTFHEDNYLLVTSRPAGLERVPFTEYFGEKEKKLQYKLPTLYHVDSFNKKQTGEFCQKWFALREENPKIVQKKAVEFRDSIEKIKSLSVLKRRPVFLTMMAHIHTTKGKLPHSRAKAYEYMVDAYIEHIDITRRLHKELYPDEHYDEWTFEDKIKLLEGIAYKLQCAEAKGQDKDKKKNHKKEHEKDDDAVIVVSRQELLELITTVIQERKEGWQTIKEEHAESLLSFYLTRTGLLHEPEEERVQFSHLSFQEYLTARYIYRLVIENFFQAAEILKEEILGRLTGALFPKWSETLLLFFSLNKAATTDILRNLQKEVEEDSGEDEYFHILVMNMLDSEEYGIKDSDLGYWTRECVEYIARADRLNEREERDSGNKGFGLVQQYFFSEDREGKVEATRDALHEFFDKYFLSIQEGEYNVQEGRCLENILYFISCSPVLDNFFQNKIEKAVPVLLDRNRYGLQFLPAMELFVVSFTEIADFVAAVYTIDEAMACKDFLGKSIGHRLVQKKDRKERDVLLRWSMLLENLLVFYFHEALCQADTFAKYNLNTEQYKTSALQLQSLYQRYMLFWSTLCYNNVFNFLAEKTLGKGTSFYGRIIGLRAIHWTERKHLNIAFWVSDGIFPDESTFGNPLLLIKKITKVLTREEADILSRPLVILFSSIAFLYSDIEHDQDGNRYDYLWTTYEELQHIYTLLQNPEALYEHLKEISTSIIDKPTFLEQYKEYDQKPYSMRNMAKTVLDRGKENYPDSDNDKMLKKCQELVERVARQVEAEKRAEA</sequence>
<dbReference type="InterPro" id="IPR027417">
    <property type="entry name" value="P-loop_NTPase"/>
</dbReference>
<reference evidence="2 3" key="1">
    <citation type="submission" date="2017-01" db="EMBL/GenBank/DDBJ databases">
        <title>The cable genome- insights into the physiology and evolution of filamentous bacteria capable of sulfide oxidation via long distance electron transfer.</title>
        <authorList>
            <person name="Schreiber L."/>
            <person name="Bjerg J.T."/>
            <person name="Boggild A."/>
            <person name="Van De Vossenberg J."/>
            <person name="Meysman F."/>
            <person name="Nielsen L.P."/>
            <person name="Schramm A."/>
            <person name="Kjeldsen K.U."/>
        </authorList>
    </citation>
    <scope>NUCLEOTIDE SEQUENCE [LARGE SCALE GENOMIC DNA]</scope>
    <source>
        <strain evidence="2">MCF</strain>
    </source>
</reference>
<dbReference type="Gene3D" id="3.40.50.300">
    <property type="entry name" value="P-loop containing nucleotide triphosphate hydrolases"/>
    <property type="match status" value="1"/>
</dbReference>
<dbReference type="PANTHER" id="PTHR46844:SF1">
    <property type="entry name" value="SLR5058 PROTEIN"/>
    <property type="match status" value="1"/>
</dbReference>
<dbReference type="SUPFAM" id="SSF52540">
    <property type="entry name" value="P-loop containing nucleoside triphosphate hydrolases"/>
    <property type="match status" value="1"/>
</dbReference>
<dbReference type="AlphaFoldDB" id="A0A3S3U929"/>